<evidence type="ECO:0000256" key="3">
    <source>
        <dbReference type="ARBA" id="ARBA00022679"/>
    </source>
</evidence>
<dbReference type="EMBL" id="JBJUIK010000007">
    <property type="protein sequence ID" value="KAL3522033.1"/>
    <property type="molecule type" value="Genomic_DNA"/>
</dbReference>
<evidence type="ECO:0000256" key="1">
    <source>
        <dbReference type="ARBA" id="ARBA00007737"/>
    </source>
</evidence>
<dbReference type="PANTHER" id="PTHR31288">
    <property type="entry name" value="O-FUCOSYLTRANSFERASE FAMILY PROTEIN"/>
    <property type="match status" value="1"/>
</dbReference>
<evidence type="ECO:0000256" key="5">
    <source>
        <dbReference type="ARBA" id="ARBA00023277"/>
    </source>
</evidence>
<sequence>MISKHGDADYVTQGPMYKNANAFHQNFDEIYDVERLVKSLDAVVKVVKHQPSEISTRIPAVVKVPNLVAEEFIAKKIEPVFRTKGNIRLATYFPSVNMRKTEENSKIDSVACMAMFGSLNLQPAVREVVDSMIERLRTLSRKANGELIAVELRVDILEKKGCQGSGTSRSKSCYSPQEIALFLRKIGFDKDSTLYLTQYSSLDALKDFFPKTYAKEGIIPTDKMERFLNSEASELEKVIDFYISTTESVVFVPAISGLFYANVAGQRIASGRTQILIPANIPGSSATSVDFVSHYVTKRNHFAYSCFC</sequence>
<gene>
    <name evidence="7" type="ORF">ACH5RR_014867</name>
</gene>
<evidence type="ECO:0000256" key="6">
    <source>
        <dbReference type="ARBA" id="ARBA00030350"/>
    </source>
</evidence>
<comment type="caution">
    <text evidence="7">The sequence shown here is derived from an EMBL/GenBank/DDBJ whole genome shotgun (WGS) entry which is preliminary data.</text>
</comment>
<proteinExistence type="inferred from homology"/>
<evidence type="ECO:0000313" key="7">
    <source>
        <dbReference type="EMBL" id="KAL3522033.1"/>
    </source>
</evidence>
<keyword evidence="8" id="KW-1185">Reference proteome</keyword>
<dbReference type="InterPro" id="IPR024709">
    <property type="entry name" value="FucosylTrfase_pln"/>
</dbReference>
<dbReference type="GO" id="GO:0006004">
    <property type="term" value="P:fucose metabolic process"/>
    <property type="evidence" value="ECO:0007669"/>
    <property type="project" value="UniProtKB-KW"/>
</dbReference>
<protein>
    <recommendedName>
        <fullName evidence="6">O-fucosyltransferase family protein</fullName>
    </recommendedName>
</protein>
<accession>A0ABD2ZWS5</accession>
<name>A0ABD2ZWS5_9GENT</name>
<evidence type="ECO:0000313" key="8">
    <source>
        <dbReference type="Proteomes" id="UP001630127"/>
    </source>
</evidence>
<dbReference type="Pfam" id="PF10250">
    <property type="entry name" value="O-FucT"/>
    <property type="match status" value="1"/>
</dbReference>
<dbReference type="AlphaFoldDB" id="A0ABD2ZWS5"/>
<keyword evidence="5" id="KW-0119">Carbohydrate metabolism</keyword>
<evidence type="ECO:0000256" key="2">
    <source>
        <dbReference type="ARBA" id="ARBA00022676"/>
    </source>
</evidence>
<dbReference type="PANTHER" id="PTHR31288:SF5">
    <property type="entry name" value="PROTEIN MANNAN SYNTHESIS-RELATED 1"/>
    <property type="match status" value="1"/>
</dbReference>
<dbReference type="InterPro" id="IPR019378">
    <property type="entry name" value="GDP-Fuc_O-FucTrfase"/>
</dbReference>
<dbReference type="Proteomes" id="UP001630127">
    <property type="component" value="Unassembled WGS sequence"/>
</dbReference>
<keyword evidence="4" id="KW-0294">Fucose metabolism</keyword>
<comment type="similarity">
    <text evidence="1">Belongs to the glycosyltransferase GT106 family.</text>
</comment>
<dbReference type="GO" id="GO:0016757">
    <property type="term" value="F:glycosyltransferase activity"/>
    <property type="evidence" value="ECO:0007669"/>
    <property type="project" value="UniProtKB-KW"/>
</dbReference>
<keyword evidence="2" id="KW-0328">Glycosyltransferase</keyword>
<keyword evidence="3" id="KW-0808">Transferase</keyword>
<reference evidence="7 8" key="1">
    <citation type="submission" date="2024-11" db="EMBL/GenBank/DDBJ databases">
        <title>A near-complete genome assembly of Cinchona calisaya.</title>
        <authorList>
            <person name="Lian D.C."/>
            <person name="Zhao X.W."/>
            <person name="Wei L."/>
        </authorList>
    </citation>
    <scope>NUCLEOTIDE SEQUENCE [LARGE SCALE GENOMIC DNA]</scope>
    <source>
        <tissue evidence="7">Nenye</tissue>
    </source>
</reference>
<evidence type="ECO:0000256" key="4">
    <source>
        <dbReference type="ARBA" id="ARBA00023253"/>
    </source>
</evidence>
<organism evidence="7 8">
    <name type="scientific">Cinchona calisaya</name>
    <dbReference type="NCBI Taxonomy" id="153742"/>
    <lineage>
        <taxon>Eukaryota</taxon>
        <taxon>Viridiplantae</taxon>
        <taxon>Streptophyta</taxon>
        <taxon>Embryophyta</taxon>
        <taxon>Tracheophyta</taxon>
        <taxon>Spermatophyta</taxon>
        <taxon>Magnoliopsida</taxon>
        <taxon>eudicotyledons</taxon>
        <taxon>Gunneridae</taxon>
        <taxon>Pentapetalae</taxon>
        <taxon>asterids</taxon>
        <taxon>lamiids</taxon>
        <taxon>Gentianales</taxon>
        <taxon>Rubiaceae</taxon>
        <taxon>Cinchonoideae</taxon>
        <taxon>Cinchoneae</taxon>
        <taxon>Cinchona</taxon>
    </lineage>
</organism>